<dbReference type="OrthoDB" id="1677563at2"/>
<name>A0A1V4IHN1_9CLOT</name>
<keyword evidence="1" id="KW-0805">Transcription regulation</keyword>
<evidence type="ECO:0000313" key="5">
    <source>
        <dbReference type="EMBL" id="OPJ59511.1"/>
    </source>
</evidence>
<evidence type="ECO:0000313" key="6">
    <source>
        <dbReference type="Proteomes" id="UP000190080"/>
    </source>
</evidence>
<gene>
    <name evidence="5" type="primary">araC_5</name>
    <name evidence="5" type="ORF">CLORY_32590</name>
</gene>
<dbReference type="SUPFAM" id="SSF46689">
    <property type="entry name" value="Homeodomain-like"/>
    <property type="match status" value="2"/>
</dbReference>
<organism evidence="5 6">
    <name type="scientific">Clostridium oryzae</name>
    <dbReference type="NCBI Taxonomy" id="1450648"/>
    <lineage>
        <taxon>Bacteria</taxon>
        <taxon>Bacillati</taxon>
        <taxon>Bacillota</taxon>
        <taxon>Clostridia</taxon>
        <taxon>Eubacteriales</taxon>
        <taxon>Clostridiaceae</taxon>
        <taxon>Clostridium</taxon>
    </lineage>
</organism>
<dbReference type="Pfam" id="PF12833">
    <property type="entry name" value="HTH_18"/>
    <property type="match status" value="1"/>
</dbReference>
<dbReference type="Gene3D" id="2.60.120.280">
    <property type="entry name" value="Regulatory protein AraC"/>
    <property type="match status" value="1"/>
</dbReference>
<dbReference type="PANTHER" id="PTHR43280:SF30">
    <property type="entry name" value="MMSAB OPERON REGULATORY PROTEIN"/>
    <property type="match status" value="1"/>
</dbReference>
<dbReference type="STRING" id="1450648.CLORY_32590"/>
<dbReference type="InterPro" id="IPR018060">
    <property type="entry name" value="HTH_AraC"/>
</dbReference>
<proteinExistence type="predicted"/>
<evidence type="ECO:0000256" key="1">
    <source>
        <dbReference type="ARBA" id="ARBA00023015"/>
    </source>
</evidence>
<evidence type="ECO:0000259" key="4">
    <source>
        <dbReference type="PROSITE" id="PS01124"/>
    </source>
</evidence>
<dbReference type="PROSITE" id="PS01124">
    <property type="entry name" value="HTH_ARAC_FAMILY_2"/>
    <property type="match status" value="1"/>
</dbReference>
<dbReference type="Pfam" id="PF02311">
    <property type="entry name" value="AraC_binding"/>
    <property type="match status" value="1"/>
</dbReference>
<reference evidence="5 6" key="1">
    <citation type="submission" date="2017-03" db="EMBL/GenBank/DDBJ databases">
        <title>Genome sequence of Clostridium oryzae DSM 28571.</title>
        <authorList>
            <person name="Poehlein A."/>
            <person name="Daniel R."/>
        </authorList>
    </citation>
    <scope>NUCLEOTIDE SEQUENCE [LARGE SCALE GENOMIC DNA]</scope>
    <source>
        <strain evidence="5 6">DSM 28571</strain>
    </source>
</reference>
<evidence type="ECO:0000256" key="3">
    <source>
        <dbReference type="ARBA" id="ARBA00023163"/>
    </source>
</evidence>
<dbReference type="Proteomes" id="UP000190080">
    <property type="component" value="Unassembled WGS sequence"/>
</dbReference>
<keyword evidence="2" id="KW-0238">DNA-binding</keyword>
<protein>
    <submittedName>
        <fullName evidence="5">Arabinose operon regulatory protein</fullName>
    </submittedName>
</protein>
<keyword evidence="6" id="KW-1185">Reference proteome</keyword>
<dbReference type="InterPro" id="IPR037923">
    <property type="entry name" value="HTH-like"/>
</dbReference>
<dbReference type="RefSeq" id="WP_079426430.1">
    <property type="nucleotide sequence ID" value="NZ_MZGV01000043.1"/>
</dbReference>
<dbReference type="GO" id="GO:0043565">
    <property type="term" value="F:sequence-specific DNA binding"/>
    <property type="evidence" value="ECO:0007669"/>
    <property type="project" value="InterPro"/>
</dbReference>
<dbReference type="InterPro" id="IPR009057">
    <property type="entry name" value="Homeodomain-like_sf"/>
</dbReference>
<dbReference type="PANTHER" id="PTHR43280">
    <property type="entry name" value="ARAC-FAMILY TRANSCRIPTIONAL REGULATOR"/>
    <property type="match status" value="1"/>
</dbReference>
<accession>A0A1V4IHN1</accession>
<keyword evidence="3" id="KW-0804">Transcription</keyword>
<dbReference type="SMART" id="SM00342">
    <property type="entry name" value="HTH_ARAC"/>
    <property type="match status" value="1"/>
</dbReference>
<dbReference type="SUPFAM" id="SSF51215">
    <property type="entry name" value="Regulatory protein AraC"/>
    <property type="match status" value="1"/>
</dbReference>
<sequence>MNPTNYYTHEELICTGNGYKPSNLHKWGPGVRDIHALHYVIKGKGYFETNNTKYALKAGESFIIFPYTEAYYYPDPKNPWEYIWIDFKGDEALRLLSMTNFSNNNPIAPAFPWDLEPLFHIIENDNVKIFERERSNAKLRLLLSYYIEYYPKANVISQTNYVLTAKEYIENNYWKTTLTVANIVDFVKIERTYLFRLFKEATGMSISNYLASYRIKCACDLLKTSKLSIKSVACSVGYQDQLYFSKVFKKATLCSPSEYKKIYSNVIDG</sequence>
<dbReference type="GO" id="GO:0003700">
    <property type="term" value="F:DNA-binding transcription factor activity"/>
    <property type="evidence" value="ECO:0007669"/>
    <property type="project" value="InterPro"/>
</dbReference>
<evidence type="ECO:0000256" key="2">
    <source>
        <dbReference type="ARBA" id="ARBA00023125"/>
    </source>
</evidence>
<dbReference type="EMBL" id="MZGV01000043">
    <property type="protein sequence ID" value="OPJ59511.1"/>
    <property type="molecule type" value="Genomic_DNA"/>
</dbReference>
<feature type="domain" description="HTH araC/xylS-type" evidence="4">
    <location>
        <begin position="163"/>
        <end position="262"/>
    </location>
</feature>
<dbReference type="CDD" id="cd06986">
    <property type="entry name" value="cupin_MmsR-like_N"/>
    <property type="match status" value="1"/>
</dbReference>
<dbReference type="InterPro" id="IPR003313">
    <property type="entry name" value="AraC-bd"/>
</dbReference>
<comment type="caution">
    <text evidence="5">The sequence shown here is derived from an EMBL/GenBank/DDBJ whole genome shotgun (WGS) entry which is preliminary data.</text>
</comment>
<dbReference type="AlphaFoldDB" id="A0A1V4IHN1"/>
<dbReference type="Gene3D" id="1.10.10.60">
    <property type="entry name" value="Homeodomain-like"/>
    <property type="match status" value="2"/>
</dbReference>